<dbReference type="EMBL" id="OY660878">
    <property type="protein sequence ID" value="CAJ1074510.1"/>
    <property type="molecule type" value="Genomic_DNA"/>
</dbReference>
<keyword evidence="3" id="KW-1185">Reference proteome</keyword>
<protein>
    <submittedName>
        <fullName evidence="2">Uncharacterized protein</fullName>
    </submittedName>
</protein>
<proteinExistence type="predicted"/>
<keyword evidence="1" id="KW-1133">Transmembrane helix</keyword>
<organism evidence="2 3">
    <name type="scientific">Xyrichtys novacula</name>
    <name type="common">Pearly razorfish</name>
    <name type="synonym">Hemipteronotus novacula</name>
    <dbReference type="NCBI Taxonomy" id="13765"/>
    <lineage>
        <taxon>Eukaryota</taxon>
        <taxon>Metazoa</taxon>
        <taxon>Chordata</taxon>
        <taxon>Craniata</taxon>
        <taxon>Vertebrata</taxon>
        <taxon>Euteleostomi</taxon>
        <taxon>Actinopterygii</taxon>
        <taxon>Neopterygii</taxon>
        <taxon>Teleostei</taxon>
        <taxon>Neoteleostei</taxon>
        <taxon>Acanthomorphata</taxon>
        <taxon>Eupercaria</taxon>
        <taxon>Labriformes</taxon>
        <taxon>Labridae</taxon>
        <taxon>Xyrichtys</taxon>
    </lineage>
</organism>
<keyword evidence="1" id="KW-0472">Membrane</keyword>
<feature type="transmembrane region" description="Helical" evidence="1">
    <location>
        <begin position="89"/>
        <end position="107"/>
    </location>
</feature>
<keyword evidence="1" id="KW-0812">Transmembrane</keyword>
<accession>A0AAV1GLF9</accession>
<name>A0AAV1GLF9_XYRNO</name>
<evidence type="ECO:0000256" key="1">
    <source>
        <dbReference type="SAM" id="Phobius"/>
    </source>
</evidence>
<reference evidence="2" key="1">
    <citation type="submission" date="2023-08" db="EMBL/GenBank/DDBJ databases">
        <authorList>
            <person name="Alioto T."/>
            <person name="Alioto T."/>
            <person name="Gomez Garrido J."/>
        </authorList>
    </citation>
    <scope>NUCLEOTIDE SEQUENCE</scope>
</reference>
<dbReference type="AlphaFoldDB" id="A0AAV1GLF9"/>
<sequence length="129" mass="14415">MDSRRSSAPAAAPLQETDRSADFWPHLTLILTCLSRACGVTRGGLYIIIIICCCCRGERRVHMQDYFNLKTIDLLSLYCYSFISPVGCVISISILLACCAATTLIPLRFLRQKRGRRVDVTWPVCATVI</sequence>
<dbReference type="Proteomes" id="UP001178508">
    <property type="component" value="Chromosome 15"/>
</dbReference>
<evidence type="ECO:0000313" key="2">
    <source>
        <dbReference type="EMBL" id="CAJ1074510.1"/>
    </source>
</evidence>
<evidence type="ECO:0000313" key="3">
    <source>
        <dbReference type="Proteomes" id="UP001178508"/>
    </source>
</evidence>
<gene>
    <name evidence="2" type="ORF">XNOV1_A006347</name>
</gene>
<feature type="transmembrane region" description="Helical" evidence="1">
    <location>
        <begin position="29"/>
        <end position="54"/>
    </location>
</feature>